<proteinExistence type="predicted"/>
<sequence length="1066" mass="119999">MDLKPLPPRLTEGRDFPKTQRRASFSAMKALRLRSLSISSQISSSSEGDPPSPITTRRRTLTKNRTFETLKEDLIRRPSKSSTEDNTERASVSTRPTSPSGTGSRSNSVYGDSTTVIKSGPLQPESSILKSRKEFLVLTPLALIKFRSRSAAVDRFPQISASNTTISALSPVDSSSSLKDYGASRELYVPLEKIVSAFNDEGTRPSFGIEVWWSDQKKAACACLQLDFSLPNDRDEWLKQIRHAIKTRTKSILEEPTPSDVELQLKQVLGPQQKDDQVEIYPVIPRRPYVITRANSNEIKKGWRDNSSFYIAFAKNICILAQFIRTSAGQKVNPSLVQFGLVTLSKVNIILNDERFDLVFRIPLEKPRKLELSSRHHRSISSKLYRADTYLKPAWPLWTRREVFCIDGEAPQMPLPNGEDYGGFITTLDAFIQGYNCAPVEWTVQWKNVRHSPQFCLLDPKGQPQYTALQILAVFRALRFNDFFKSLSFRGIDFTSLSGAFDNSSRLESTVWLSRTGKRSLTRPEFELAENSSVLFQEIVALLLGSESIRHIDLSNVLSREPTAPPSESSHPAPSPSNQGCEVVPPIILLWKSLQTRCNSISLDGNSLGVSDIAGLSRVLQNRPDFLRTFSISRCRLDENALALLWEGLHEQRATIESIDVSHNLCRIEAARVSETLHDASKLRHLNLAGSIKGNLNGPLFRPWSATSSFELWHLEELDLSGWKVNFDTLCGVMKFVELEESRSLRRLTLINCGISGEMATGIFCRLGAGRDMHLSLSENPLEVGSTDWIDLIHGNEAPRMLHLDMIQFQHESNFNRLLKALAQNKTIEFLSMVGTGPPNRASSKTSELLSDFFESNDALQFLDLSGYSGKLEDGHLGWGLSGAMGGLKKNSTLRQFRVRNHDIGAAEDVSELCRVLAANKGLAMFDCQHNNFNHHQFTKIVHALGFNQQIISFPLSDADREYAVQKEKRSFVQHQGQPDKSFHVKMSKSVESRLEGLLKWVDEYWQSEAKKARDILQRNRDDPVNRLLELEGEYLDAWKDETLPSWLVPVSRARDKGKEASHSPQ</sequence>
<dbReference type="Proteomes" id="UP001497700">
    <property type="component" value="Unassembled WGS sequence"/>
</dbReference>
<reference evidence="1 2" key="1">
    <citation type="journal article" date="2022" name="New Phytol.">
        <title>Ecological generalism drives hyperdiversity of secondary metabolite gene clusters in xylarialean endophytes.</title>
        <authorList>
            <person name="Franco M.E.E."/>
            <person name="Wisecaver J.H."/>
            <person name="Arnold A.E."/>
            <person name="Ju Y.M."/>
            <person name="Slot J.C."/>
            <person name="Ahrendt S."/>
            <person name="Moore L.P."/>
            <person name="Eastman K.E."/>
            <person name="Scott K."/>
            <person name="Konkel Z."/>
            <person name="Mondo S.J."/>
            <person name="Kuo A."/>
            <person name="Hayes R.D."/>
            <person name="Haridas S."/>
            <person name="Andreopoulos B."/>
            <person name="Riley R."/>
            <person name="LaButti K."/>
            <person name="Pangilinan J."/>
            <person name="Lipzen A."/>
            <person name="Amirebrahimi M."/>
            <person name="Yan J."/>
            <person name="Adam C."/>
            <person name="Keymanesh K."/>
            <person name="Ng V."/>
            <person name="Louie K."/>
            <person name="Northen T."/>
            <person name="Drula E."/>
            <person name="Henrissat B."/>
            <person name="Hsieh H.M."/>
            <person name="Youens-Clark K."/>
            <person name="Lutzoni F."/>
            <person name="Miadlikowska J."/>
            <person name="Eastwood D.C."/>
            <person name="Hamelin R.C."/>
            <person name="Grigoriev I.V."/>
            <person name="U'Ren J.M."/>
        </authorList>
    </citation>
    <scope>NUCLEOTIDE SEQUENCE [LARGE SCALE GENOMIC DNA]</scope>
    <source>
        <strain evidence="1 2">CBS 119005</strain>
    </source>
</reference>
<comment type="caution">
    <text evidence="1">The sequence shown here is derived from an EMBL/GenBank/DDBJ whole genome shotgun (WGS) entry which is preliminary data.</text>
</comment>
<protein>
    <submittedName>
        <fullName evidence="1">RNI-like protein</fullName>
    </submittedName>
</protein>
<gene>
    <name evidence="1" type="ORF">F4820DRAFT_250711</name>
</gene>
<organism evidence="1 2">
    <name type="scientific">Hypoxylon rubiginosum</name>
    <dbReference type="NCBI Taxonomy" id="110542"/>
    <lineage>
        <taxon>Eukaryota</taxon>
        <taxon>Fungi</taxon>
        <taxon>Dikarya</taxon>
        <taxon>Ascomycota</taxon>
        <taxon>Pezizomycotina</taxon>
        <taxon>Sordariomycetes</taxon>
        <taxon>Xylariomycetidae</taxon>
        <taxon>Xylariales</taxon>
        <taxon>Hypoxylaceae</taxon>
        <taxon>Hypoxylon</taxon>
    </lineage>
</organism>
<evidence type="ECO:0000313" key="2">
    <source>
        <dbReference type="Proteomes" id="UP001497700"/>
    </source>
</evidence>
<dbReference type="EMBL" id="MU393459">
    <property type="protein sequence ID" value="KAI4866373.1"/>
    <property type="molecule type" value="Genomic_DNA"/>
</dbReference>
<evidence type="ECO:0000313" key="1">
    <source>
        <dbReference type="EMBL" id="KAI4866373.1"/>
    </source>
</evidence>
<keyword evidence="2" id="KW-1185">Reference proteome</keyword>
<name>A0ACB9Z4E8_9PEZI</name>
<accession>A0ACB9Z4E8</accession>